<sequence length="227" mass="25953">MTRIDDLFERQEYDVNIFPNLTMVWAGPPPSADIRVNLRYPGDVLSFVAECLRDDQGPEELASSNALLSHFQHFIATQAHTEDYPTEPFRQTMEYLSRTDLMIRCGHTLSVRVMATIAGSGPASHKAGLLDEEYDLEIVWDKSGLYIDGIPDFTGYVWWQAWKFGETYRGEGVTPNRQRETIHFLVKDSNDDGYQRVLPEGDASIGEWRWSVIPEVWRLVETTSSDS</sequence>
<dbReference type="HOGENOM" id="CLU_1219700_0_0_1"/>
<dbReference type="VEuPathDB" id="FungiDB:PV10_08217"/>
<name>A0A0D1Z1B8_EXOME</name>
<evidence type="ECO:0000313" key="2">
    <source>
        <dbReference type="Proteomes" id="UP000054302"/>
    </source>
</evidence>
<proteinExistence type="predicted"/>
<keyword evidence="2" id="KW-1185">Reference proteome</keyword>
<dbReference type="GeneID" id="27326062"/>
<accession>A0A0D1Z1B8</accession>
<evidence type="ECO:0000313" key="1">
    <source>
        <dbReference type="EMBL" id="KIV88542.1"/>
    </source>
</evidence>
<dbReference type="OrthoDB" id="10336342at2759"/>
<reference evidence="1 2" key="1">
    <citation type="submission" date="2015-01" db="EMBL/GenBank/DDBJ databases">
        <title>The Genome Sequence of Exophiala mesophila CBS40295.</title>
        <authorList>
            <consortium name="The Broad Institute Genomics Platform"/>
            <person name="Cuomo C."/>
            <person name="de Hoog S."/>
            <person name="Gorbushina A."/>
            <person name="Stielow B."/>
            <person name="Teixiera M."/>
            <person name="Abouelleil A."/>
            <person name="Chapman S.B."/>
            <person name="Priest M."/>
            <person name="Young S.K."/>
            <person name="Wortman J."/>
            <person name="Nusbaum C."/>
            <person name="Birren B."/>
        </authorList>
    </citation>
    <scope>NUCLEOTIDE SEQUENCE [LARGE SCALE GENOMIC DNA]</scope>
    <source>
        <strain evidence="1 2">CBS 40295</strain>
    </source>
</reference>
<dbReference type="RefSeq" id="XP_016220116.1">
    <property type="nucleotide sequence ID" value="XM_016373205.1"/>
</dbReference>
<dbReference type="EMBL" id="KN847525">
    <property type="protein sequence ID" value="KIV88542.1"/>
    <property type="molecule type" value="Genomic_DNA"/>
</dbReference>
<gene>
    <name evidence="1" type="ORF">PV10_08217</name>
</gene>
<dbReference type="Proteomes" id="UP000054302">
    <property type="component" value="Unassembled WGS sequence"/>
</dbReference>
<protein>
    <submittedName>
        <fullName evidence="1">Uncharacterized protein</fullName>
    </submittedName>
</protein>
<dbReference type="AlphaFoldDB" id="A0A0D1Z1B8"/>
<organism evidence="1 2">
    <name type="scientific">Exophiala mesophila</name>
    <name type="common">Black yeast-like fungus</name>
    <dbReference type="NCBI Taxonomy" id="212818"/>
    <lineage>
        <taxon>Eukaryota</taxon>
        <taxon>Fungi</taxon>
        <taxon>Dikarya</taxon>
        <taxon>Ascomycota</taxon>
        <taxon>Pezizomycotina</taxon>
        <taxon>Eurotiomycetes</taxon>
        <taxon>Chaetothyriomycetidae</taxon>
        <taxon>Chaetothyriales</taxon>
        <taxon>Herpotrichiellaceae</taxon>
        <taxon>Exophiala</taxon>
    </lineage>
</organism>